<evidence type="ECO:0000313" key="2">
    <source>
        <dbReference type="EMBL" id="MFC0629264.1"/>
    </source>
</evidence>
<dbReference type="Pfam" id="PF00903">
    <property type="entry name" value="Glyoxalase"/>
    <property type="match status" value="1"/>
</dbReference>
<dbReference type="PANTHER" id="PTHR34109:SF1">
    <property type="entry name" value="VOC DOMAIN-CONTAINING PROTEIN"/>
    <property type="match status" value="1"/>
</dbReference>
<organism evidence="2 3">
    <name type="scientific">Kribbella deserti</name>
    <dbReference type="NCBI Taxonomy" id="1926257"/>
    <lineage>
        <taxon>Bacteria</taxon>
        <taxon>Bacillati</taxon>
        <taxon>Actinomycetota</taxon>
        <taxon>Actinomycetes</taxon>
        <taxon>Propionibacteriales</taxon>
        <taxon>Kribbellaceae</taxon>
        <taxon>Kribbella</taxon>
    </lineage>
</organism>
<accession>A0ABV6QX91</accession>
<sequence>MSTETKQQKNVIGVWPTLVYRDGAAAIRFLTEGLGFRLIASYPGESEGSIAHAELHWPTGGGVMVSSLDRGADSEFDVLADHPASNYLVYDDPDGLLSRAQAAGAKLVRGLRDEDYGSRGFTVSDHEGNFWSVGTYAGEKP</sequence>
<dbReference type="Gene3D" id="3.30.720.120">
    <property type="match status" value="1"/>
</dbReference>
<dbReference type="Proteomes" id="UP001589890">
    <property type="component" value="Unassembled WGS sequence"/>
</dbReference>
<proteinExistence type="predicted"/>
<dbReference type="PROSITE" id="PS51819">
    <property type="entry name" value="VOC"/>
    <property type="match status" value="1"/>
</dbReference>
<evidence type="ECO:0000259" key="1">
    <source>
        <dbReference type="PROSITE" id="PS51819"/>
    </source>
</evidence>
<name>A0ABV6QX91_9ACTN</name>
<dbReference type="Gene3D" id="3.30.720.110">
    <property type="match status" value="1"/>
</dbReference>
<comment type="caution">
    <text evidence="2">The sequence shown here is derived from an EMBL/GenBank/DDBJ whole genome shotgun (WGS) entry which is preliminary data.</text>
</comment>
<protein>
    <submittedName>
        <fullName evidence="2">VOC family protein</fullName>
    </submittedName>
</protein>
<dbReference type="InterPro" id="IPR037523">
    <property type="entry name" value="VOC_core"/>
</dbReference>
<dbReference type="EMBL" id="JBHLTC010000049">
    <property type="protein sequence ID" value="MFC0629264.1"/>
    <property type="molecule type" value="Genomic_DNA"/>
</dbReference>
<dbReference type="SUPFAM" id="SSF54593">
    <property type="entry name" value="Glyoxalase/Bleomycin resistance protein/Dihydroxybiphenyl dioxygenase"/>
    <property type="match status" value="1"/>
</dbReference>
<dbReference type="InterPro" id="IPR029068">
    <property type="entry name" value="Glyas_Bleomycin-R_OHBP_Dase"/>
</dbReference>
<evidence type="ECO:0000313" key="3">
    <source>
        <dbReference type="Proteomes" id="UP001589890"/>
    </source>
</evidence>
<dbReference type="InterPro" id="IPR004360">
    <property type="entry name" value="Glyas_Fos-R_dOase_dom"/>
</dbReference>
<reference evidence="2 3" key="1">
    <citation type="submission" date="2024-09" db="EMBL/GenBank/DDBJ databases">
        <authorList>
            <person name="Sun Q."/>
            <person name="Mori K."/>
        </authorList>
    </citation>
    <scope>NUCLEOTIDE SEQUENCE [LARGE SCALE GENOMIC DNA]</scope>
    <source>
        <strain evidence="2 3">CGMCC 1.15906</strain>
    </source>
</reference>
<dbReference type="PANTHER" id="PTHR34109">
    <property type="entry name" value="BNAUNNG04460D PROTEIN-RELATED"/>
    <property type="match status" value="1"/>
</dbReference>
<dbReference type="RefSeq" id="WP_380057045.1">
    <property type="nucleotide sequence ID" value="NZ_JBHLTC010000049.1"/>
</dbReference>
<keyword evidence="3" id="KW-1185">Reference proteome</keyword>
<feature type="domain" description="VOC" evidence="1">
    <location>
        <begin position="12"/>
        <end position="136"/>
    </location>
</feature>
<gene>
    <name evidence="2" type="ORF">ACFFGN_34685</name>
</gene>